<dbReference type="Gene3D" id="3.40.630.30">
    <property type="match status" value="1"/>
</dbReference>
<dbReference type="STRING" id="84645.A0A498MAI5"/>
<dbReference type="GO" id="GO:0033588">
    <property type="term" value="C:elongator holoenzyme complex"/>
    <property type="evidence" value="ECO:0007669"/>
    <property type="project" value="TreeGrafter"/>
</dbReference>
<dbReference type="NCBIfam" id="TIGR01211">
    <property type="entry name" value="ELP3"/>
    <property type="match status" value="1"/>
</dbReference>
<dbReference type="UniPathway" id="UPA00988"/>
<dbReference type="FunFam" id="3.40.630.30:FF:000003">
    <property type="entry name" value="Elongator complex protein 3"/>
    <property type="match status" value="1"/>
</dbReference>
<comment type="pathway">
    <text evidence="1">tRNA modification; 5-methoxycarbonylmethyl-2-thiouridine-tRNA biosynthesis.</text>
</comment>
<dbReference type="InterPro" id="IPR000182">
    <property type="entry name" value="GNAT_dom"/>
</dbReference>
<dbReference type="EMBL" id="QBIY01012771">
    <property type="protein sequence ID" value="RXN16833.1"/>
    <property type="molecule type" value="Genomic_DNA"/>
</dbReference>
<keyword evidence="8 15" id="KW-0819">tRNA processing</keyword>
<evidence type="ECO:0000256" key="12">
    <source>
        <dbReference type="ARBA" id="ARBA00023014"/>
    </source>
</evidence>
<dbReference type="SUPFAM" id="SSF55729">
    <property type="entry name" value="Acyl-CoA N-acyltransferases (Nat)"/>
    <property type="match status" value="1"/>
</dbReference>
<dbReference type="Pfam" id="PF23613">
    <property type="entry name" value="ELP3_N"/>
    <property type="match status" value="1"/>
</dbReference>
<keyword evidence="5 15" id="KW-0820">tRNA-binding</keyword>
<evidence type="ECO:0000256" key="4">
    <source>
        <dbReference type="ARBA" id="ARBA00022485"/>
    </source>
</evidence>
<dbReference type="PANTHER" id="PTHR11135">
    <property type="entry name" value="HISTONE ACETYLTRANSFERASE-RELATED"/>
    <property type="match status" value="1"/>
</dbReference>
<dbReference type="InterPro" id="IPR006638">
    <property type="entry name" value="Elp3/MiaA/NifB-like_rSAM"/>
</dbReference>
<dbReference type="SFLD" id="SFLDF00344">
    <property type="entry name" value="ELP3-like"/>
    <property type="match status" value="1"/>
</dbReference>
<evidence type="ECO:0000256" key="8">
    <source>
        <dbReference type="ARBA" id="ARBA00022694"/>
    </source>
</evidence>
<evidence type="ECO:0000256" key="7">
    <source>
        <dbReference type="ARBA" id="ARBA00022691"/>
    </source>
</evidence>
<evidence type="ECO:0000259" key="17">
    <source>
        <dbReference type="PROSITE" id="PS51186"/>
    </source>
</evidence>
<evidence type="ECO:0000256" key="11">
    <source>
        <dbReference type="ARBA" id="ARBA00023004"/>
    </source>
</evidence>
<dbReference type="InterPro" id="IPR056591">
    <property type="entry name" value="ELP3-like_N"/>
</dbReference>
<comment type="caution">
    <text evidence="19">The sequence shown here is derived from an EMBL/GenBank/DDBJ whole genome shotgun (WGS) entry which is preliminary data.</text>
</comment>
<dbReference type="PIRSF" id="PIRSF005669">
    <property type="entry name" value="Hist_AcTrfase_ELP3"/>
    <property type="match status" value="1"/>
</dbReference>
<evidence type="ECO:0000256" key="10">
    <source>
        <dbReference type="ARBA" id="ARBA00022884"/>
    </source>
</evidence>
<dbReference type="PROSITE" id="PS51918">
    <property type="entry name" value="RADICAL_SAM"/>
    <property type="match status" value="1"/>
</dbReference>
<dbReference type="CDD" id="cd01335">
    <property type="entry name" value="Radical_SAM"/>
    <property type="match status" value="1"/>
</dbReference>
<feature type="domain" description="N-acetyltransferase" evidence="17">
    <location>
        <begin position="397"/>
        <end position="557"/>
    </location>
</feature>
<keyword evidence="12 15" id="KW-0411">Iron-sulfur</keyword>
<dbReference type="GO" id="GO:0051539">
    <property type="term" value="F:4 iron, 4 sulfur cluster binding"/>
    <property type="evidence" value="ECO:0007669"/>
    <property type="project" value="UniProtKB-KW"/>
</dbReference>
<dbReference type="InterPro" id="IPR016181">
    <property type="entry name" value="Acyl_CoA_acyltransferase"/>
</dbReference>
<dbReference type="SFLD" id="SFLDS00029">
    <property type="entry name" value="Radical_SAM"/>
    <property type="match status" value="1"/>
</dbReference>
<keyword evidence="20" id="KW-1185">Reference proteome</keyword>
<dbReference type="SUPFAM" id="SSF102114">
    <property type="entry name" value="Radical SAM enzymes"/>
    <property type="match status" value="1"/>
</dbReference>
<dbReference type="Proteomes" id="UP000290572">
    <property type="component" value="Unassembled WGS sequence"/>
</dbReference>
<dbReference type="PROSITE" id="PS51186">
    <property type="entry name" value="GNAT"/>
    <property type="match status" value="1"/>
</dbReference>
<dbReference type="InterPro" id="IPR034687">
    <property type="entry name" value="ELP3-like"/>
</dbReference>
<organism evidence="19 20">
    <name type="scientific">Labeo rohita</name>
    <name type="common">Indian major carp</name>
    <name type="synonym">Cyprinus rohita</name>
    <dbReference type="NCBI Taxonomy" id="84645"/>
    <lineage>
        <taxon>Eukaryota</taxon>
        <taxon>Metazoa</taxon>
        <taxon>Chordata</taxon>
        <taxon>Craniata</taxon>
        <taxon>Vertebrata</taxon>
        <taxon>Euteleostomi</taxon>
        <taxon>Actinopterygii</taxon>
        <taxon>Neopterygii</taxon>
        <taxon>Teleostei</taxon>
        <taxon>Ostariophysi</taxon>
        <taxon>Cypriniformes</taxon>
        <taxon>Cyprinidae</taxon>
        <taxon>Labeoninae</taxon>
        <taxon>Labeonini</taxon>
        <taxon>Labeo</taxon>
    </lineage>
</organism>
<evidence type="ECO:0000256" key="13">
    <source>
        <dbReference type="ARBA" id="ARBA00023315"/>
    </source>
</evidence>
<dbReference type="EC" id="2.3.1.-" evidence="15"/>
<feature type="domain" description="Radical SAM core" evidence="18">
    <location>
        <begin position="83"/>
        <end position="373"/>
    </location>
</feature>
<dbReference type="AlphaFoldDB" id="A0A498MAI5"/>
<dbReference type="GO" id="GO:0046872">
    <property type="term" value="F:metal ion binding"/>
    <property type="evidence" value="ECO:0007669"/>
    <property type="project" value="UniProtKB-KW"/>
</dbReference>
<keyword evidence="4" id="KW-0004">4Fe-4S</keyword>
<evidence type="ECO:0000256" key="3">
    <source>
        <dbReference type="ARBA" id="ARBA00020266"/>
    </source>
</evidence>
<sequence>MGKPKKKSDLSRAELMMMTIADVIKQLVEAHEQGKDINLNKVKTKTSAKYGLSAQPRLVDIIAAVPPHYRRALVPKLKAKPIRTASGIAVVAVMCKPHRCPHISFTGNICVYCPGGPDSDFEYSTQSYTGYEPTSMRAIRARYDPYLQTRHRVEQLKQLGHSVDKVEFIVMGGTFMALPEEYRDYFIRNLHDALSGHTSNNVTEAVRYSERSNTKCVGITIETRPDYCLKRHLSDMLAYGCTRLEIGVQSVYEDVARDTNRGHTVRAVCESFHLAKDAGFKVVAHMMPDLPNVGMERDVEQFIEFFENPAFRPDGLKLYPTLVIRGTGLYELWKTGRYKSYSPSALVDLVARILALVPPWTRVYRVQRDIPMPLVSSGVEHGNLRELALARMKDMGTECRDVRTREVGIQEIHHKVRPYQVELIRRDYVANGGWETFLSYEDPEQDILIGLLRLRRCSPQSFRPELKGGVSIVRELHVYGSVVPVSSRDPSKFQHQGFGMMLMEEAERIARDEHGSSKLAVISGVGTRNYYRKMGYELEGPYMDNDFKGIFTANYNWTGHEEDYSERVVSQFCYMAAKESILYFSYEDLDASINAC</sequence>
<proteinExistence type="inferred from homology"/>
<evidence type="ECO:0000256" key="1">
    <source>
        <dbReference type="ARBA" id="ARBA00005043"/>
    </source>
</evidence>
<evidence type="ECO:0000256" key="15">
    <source>
        <dbReference type="PIRNR" id="PIRNR005669"/>
    </source>
</evidence>
<dbReference type="InterPro" id="IPR058240">
    <property type="entry name" value="rSAM_sf"/>
</dbReference>
<dbReference type="Pfam" id="PF04055">
    <property type="entry name" value="Radical_SAM"/>
    <property type="match status" value="1"/>
</dbReference>
<dbReference type="InterPro" id="IPR007197">
    <property type="entry name" value="rSAM"/>
</dbReference>
<dbReference type="GO" id="GO:0000049">
    <property type="term" value="F:tRNA binding"/>
    <property type="evidence" value="ECO:0007669"/>
    <property type="project" value="UniProtKB-KW"/>
</dbReference>
<dbReference type="GO" id="GO:0106261">
    <property type="term" value="F:tRNA uridine(34) acetyltransferase activity"/>
    <property type="evidence" value="ECO:0007669"/>
    <property type="project" value="UniProtKB-EC"/>
</dbReference>
<keyword evidence="6 15" id="KW-0808">Transferase</keyword>
<dbReference type="SFLD" id="SFLDG01086">
    <property type="entry name" value="elongater_protein-like"/>
    <property type="match status" value="1"/>
</dbReference>
<evidence type="ECO:0000256" key="9">
    <source>
        <dbReference type="ARBA" id="ARBA00022723"/>
    </source>
</evidence>
<reference evidence="19 20" key="1">
    <citation type="submission" date="2018-03" db="EMBL/GenBank/DDBJ databases">
        <title>Draft genome sequence of Rohu Carp (Labeo rohita).</title>
        <authorList>
            <person name="Das P."/>
            <person name="Kushwaha B."/>
            <person name="Joshi C.G."/>
            <person name="Kumar D."/>
            <person name="Nagpure N.S."/>
            <person name="Sahoo L."/>
            <person name="Das S.P."/>
            <person name="Bit A."/>
            <person name="Patnaik S."/>
            <person name="Meher P.K."/>
            <person name="Jayasankar P."/>
            <person name="Koringa P.G."/>
            <person name="Patel N.V."/>
            <person name="Hinsu A.T."/>
            <person name="Kumar R."/>
            <person name="Pandey M."/>
            <person name="Agarwal S."/>
            <person name="Srivastava S."/>
            <person name="Singh M."/>
            <person name="Iquebal M.A."/>
            <person name="Jaiswal S."/>
            <person name="Angadi U.B."/>
            <person name="Kumar N."/>
            <person name="Raza M."/>
            <person name="Shah T.M."/>
            <person name="Rai A."/>
            <person name="Jena J.K."/>
        </authorList>
    </citation>
    <scope>NUCLEOTIDE SEQUENCE [LARGE SCALE GENOMIC DNA]</scope>
    <source>
        <strain evidence="19">DASCIFA01</strain>
        <tissue evidence="19">Testis</tissue>
    </source>
</reference>
<feature type="binding site" evidence="16">
    <location>
        <position position="113"/>
    </location>
    <ligand>
        <name>[4Fe-4S] cluster</name>
        <dbReference type="ChEBI" id="CHEBI:49883"/>
        <note>4Fe-4S-S-AdoMet</note>
    </ligand>
</feature>
<keyword evidence="11 16" id="KW-0408">Iron</keyword>
<evidence type="ECO:0000259" key="18">
    <source>
        <dbReference type="PROSITE" id="PS51918"/>
    </source>
</evidence>
<comment type="function">
    <text evidence="15">Catalytic tRNA acetyltransferase subunit of the elongator complex, which is required for multiple tRNA modifications, including mcm5U (5-methoxycarbonylmethyl uridine), mcm5s2U (5-methoxycarbonylmethyl-2-thiouridine), and ncm5U (5-carbamoylmethyl uridine). In the elongator complex, acts as a tRNA uridine(34) acetyltransferase by mediating formation of carboxymethyluridine in the wobble base at position 34 in tRNAs.</text>
</comment>
<evidence type="ECO:0000256" key="6">
    <source>
        <dbReference type="ARBA" id="ARBA00022679"/>
    </source>
</evidence>
<dbReference type="PANTHER" id="PTHR11135:SF0">
    <property type="entry name" value="ELONGATOR COMPLEX PROTEIN 3"/>
    <property type="match status" value="1"/>
</dbReference>
<evidence type="ECO:0000256" key="2">
    <source>
        <dbReference type="ARBA" id="ARBA00005494"/>
    </source>
</evidence>
<evidence type="ECO:0000256" key="14">
    <source>
        <dbReference type="ARBA" id="ARBA00047372"/>
    </source>
</evidence>
<keyword evidence="9 15" id="KW-0479">Metal-binding</keyword>
<feature type="binding site" evidence="16">
    <location>
        <position position="100"/>
    </location>
    <ligand>
        <name>[4Fe-4S] cluster</name>
        <dbReference type="ChEBI" id="CHEBI:49883"/>
        <note>4Fe-4S-S-AdoMet</note>
    </ligand>
</feature>
<keyword evidence="13 15" id="KW-0012">Acyltransferase</keyword>
<dbReference type="GO" id="GO:0002926">
    <property type="term" value="P:tRNA wobble base 5-methoxycarbonylmethyl-2-thiouridinylation"/>
    <property type="evidence" value="ECO:0007669"/>
    <property type="project" value="TreeGrafter"/>
</dbReference>
<comment type="cofactor">
    <cofactor evidence="15 16">
        <name>[4Fe-4S] cluster</name>
        <dbReference type="ChEBI" id="CHEBI:49883"/>
    </cofactor>
    <text evidence="15 16">Binds 1 [4Fe-4S] cluster. The cluster is coordinated with 3 cysteines and an exchangeable S-adenosyl-L-methionine.</text>
</comment>
<comment type="catalytic activity">
    <reaction evidence="14">
        <text>uridine(34) in tRNA + acetyl-CoA + S-adenosyl-L-methionine + H2O = 5-(carboxymethyl)uridine(34) in tRNA + 5'-deoxyadenosine + L-methionine + CoA + 2 H(+)</text>
        <dbReference type="Rhea" id="RHEA:61020"/>
        <dbReference type="Rhea" id="RHEA-COMP:10407"/>
        <dbReference type="Rhea" id="RHEA-COMP:11727"/>
        <dbReference type="ChEBI" id="CHEBI:15377"/>
        <dbReference type="ChEBI" id="CHEBI:15378"/>
        <dbReference type="ChEBI" id="CHEBI:17319"/>
        <dbReference type="ChEBI" id="CHEBI:57287"/>
        <dbReference type="ChEBI" id="CHEBI:57288"/>
        <dbReference type="ChEBI" id="CHEBI:57844"/>
        <dbReference type="ChEBI" id="CHEBI:59789"/>
        <dbReference type="ChEBI" id="CHEBI:65315"/>
        <dbReference type="ChEBI" id="CHEBI:74882"/>
        <dbReference type="EC" id="2.3.1.311"/>
    </reaction>
    <physiologicalReaction direction="left-to-right" evidence="14">
        <dbReference type="Rhea" id="RHEA:61021"/>
    </physiologicalReaction>
</comment>
<evidence type="ECO:0000313" key="20">
    <source>
        <dbReference type="Proteomes" id="UP000290572"/>
    </source>
</evidence>
<keyword evidence="7 15" id="KW-0949">S-adenosyl-L-methionine</keyword>
<dbReference type="InterPro" id="IPR039661">
    <property type="entry name" value="ELP3"/>
</dbReference>
<feature type="binding site" evidence="16">
    <location>
        <position position="110"/>
    </location>
    <ligand>
        <name>[4Fe-4S] cluster</name>
        <dbReference type="ChEBI" id="CHEBI:49883"/>
        <note>4Fe-4S-S-AdoMet</note>
    </ligand>
</feature>
<dbReference type="SMART" id="SM00729">
    <property type="entry name" value="Elp3"/>
    <property type="match status" value="1"/>
</dbReference>
<protein>
    <recommendedName>
        <fullName evidence="3 15">Elongator complex protein 3</fullName>
        <ecNumber evidence="15">2.3.1.-</ecNumber>
    </recommendedName>
</protein>
<dbReference type="GO" id="GO:0005737">
    <property type="term" value="C:cytoplasm"/>
    <property type="evidence" value="ECO:0007669"/>
    <property type="project" value="TreeGrafter"/>
</dbReference>
<name>A0A498MAI5_LABRO</name>
<evidence type="ECO:0000256" key="16">
    <source>
        <dbReference type="PIRSR" id="PIRSR005669-1"/>
    </source>
</evidence>
<gene>
    <name evidence="19" type="ORF">ROHU_027310</name>
</gene>
<comment type="similarity">
    <text evidence="2 15">Belongs to the ELP3 family.</text>
</comment>
<keyword evidence="10" id="KW-0694">RNA-binding</keyword>
<evidence type="ECO:0000256" key="5">
    <source>
        <dbReference type="ARBA" id="ARBA00022555"/>
    </source>
</evidence>
<accession>A0A498MAI5</accession>
<dbReference type="InterPro" id="IPR032432">
    <property type="entry name" value="Radical_SAM_C"/>
</dbReference>
<evidence type="ECO:0000313" key="19">
    <source>
        <dbReference type="EMBL" id="RXN16833.1"/>
    </source>
</evidence>
<dbReference type="GO" id="GO:0005634">
    <property type="term" value="C:nucleus"/>
    <property type="evidence" value="ECO:0007669"/>
    <property type="project" value="TreeGrafter"/>
</dbReference>
<dbReference type="Pfam" id="PF16199">
    <property type="entry name" value="Radical_SAM_C"/>
    <property type="match status" value="1"/>
</dbReference>